<evidence type="ECO:0000256" key="2">
    <source>
        <dbReference type="ARBA" id="ARBA00023125"/>
    </source>
</evidence>
<dbReference type="Proteomes" id="UP000199662">
    <property type="component" value="Unassembled WGS sequence"/>
</dbReference>
<accession>A0A1H6V863</accession>
<dbReference type="RefSeq" id="WP_091828862.1">
    <property type="nucleotide sequence ID" value="NZ_FNZK01000002.1"/>
</dbReference>
<name>A0A1H6V863_9FIRM</name>
<dbReference type="STRING" id="84035.SAMN05660742_102100"/>
<keyword evidence="2 5" id="KW-0238">DNA-binding</keyword>
<protein>
    <submittedName>
        <fullName evidence="5">DNA-binding transcriptional regulator YhcF, GntR family</fullName>
    </submittedName>
</protein>
<dbReference type="SUPFAM" id="SSF46785">
    <property type="entry name" value="Winged helix' DNA-binding domain"/>
    <property type="match status" value="1"/>
</dbReference>
<dbReference type="AlphaFoldDB" id="A0A1H6V863"/>
<dbReference type="PROSITE" id="PS50949">
    <property type="entry name" value="HTH_GNTR"/>
    <property type="match status" value="1"/>
</dbReference>
<dbReference type="SMART" id="SM00345">
    <property type="entry name" value="HTH_GNTR"/>
    <property type="match status" value="1"/>
</dbReference>
<reference evidence="5 6" key="1">
    <citation type="submission" date="2016-10" db="EMBL/GenBank/DDBJ databases">
        <authorList>
            <person name="de Groot N.N."/>
        </authorList>
    </citation>
    <scope>NUCLEOTIDE SEQUENCE [LARGE SCALE GENOMIC DNA]</scope>
    <source>
        <strain evidence="5 6">DSM 2179</strain>
    </source>
</reference>
<evidence type="ECO:0000259" key="4">
    <source>
        <dbReference type="PROSITE" id="PS50949"/>
    </source>
</evidence>
<organism evidence="5 6">
    <name type="scientific">Propionispira arboris</name>
    <dbReference type="NCBI Taxonomy" id="84035"/>
    <lineage>
        <taxon>Bacteria</taxon>
        <taxon>Bacillati</taxon>
        <taxon>Bacillota</taxon>
        <taxon>Negativicutes</taxon>
        <taxon>Selenomonadales</taxon>
        <taxon>Selenomonadaceae</taxon>
        <taxon>Propionispira</taxon>
    </lineage>
</organism>
<evidence type="ECO:0000256" key="1">
    <source>
        <dbReference type="ARBA" id="ARBA00023015"/>
    </source>
</evidence>
<feature type="domain" description="HTH gntR-type" evidence="4">
    <location>
        <begin position="9"/>
        <end position="77"/>
    </location>
</feature>
<dbReference type="InterPro" id="IPR036388">
    <property type="entry name" value="WH-like_DNA-bd_sf"/>
</dbReference>
<dbReference type="EMBL" id="FNZK01000002">
    <property type="protein sequence ID" value="SEI96522.1"/>
    <property type="molecule type" value="Genomic_DNA"/>
</dbReference>
<keyword evidence="1" id="KW-0805">Transcription regulation</keyword>
<gene>
    <name evidence="5" type="ORF">SAMN05660742_102100</name>
</gene>
<dbReference type="InterPro" id="IPR000524">
    <property type="entry name" value="Tscrpt_reg_HTH_GntR"/>
</dbReference>
<evidence type="ECO:0000313" key="5">
    <source>
        <dbReference type="EMBL" id="SEI96522.1"/>
    </source>
</evidence>
<dbReference type="InterPro" id="IPR036390">
    <property type="entry name" value="WH_DNA-bd_sf"/>
</dbReference>
<dbReference type="CDD" id="cd07377">
    <property type="entry name" value="WHTH_GntR"/>
    <property type="match status" value="1"/>
</dbReference>
<evidence type="ECO:0000313" key="6">
    <source>
        <dbReference type="Proteomes" id="UP000199662"/>
    </source>
</evidence>
<dbReference type="Pfam" id="PF00392">
    <property type="entry name" value="GntR"/>
    <property type="match status" value="1"/>
</dbReference>
<dbReference type="PANTHER" id="PTHR38445:SF6">
    <property type="entry name" value="GNTR-FAMILY TRANSCRIPTIONAL REGULATOR"/>
    <property type="match status" value="1"/>
</dbReference>
<dbReference type="Gene3D" id="1.10.10.10">
    <property type="entry name" value="Winged helix-like DNA-binding domain superfamily/Winged helix DNA-binding domain"/>
    <property type="match status" value="1"/>
</dbReference>
<dbReference type="PANTHER" id="PTHR38445">
    <property type="entry name" value="HTH-TYPE TRANSCRIPTIONAL REPRESSOR YTRA"/>
    <property type="match status" value="1"/>
</dbReference>
<keyword evidence="3" id="KW-0804">Transcription</keyword>
<evidence type="ECO:0000256" key="3">
    <source>
        <dbReference type="ARBA" id="ARBA00023163"/>
    </source>
</evidence>
<proteinExistence type="predicted"/>
<dbReference type="GO" id="GO:0003700">
    <property type="term" value="F:DNA-binding transcription factor activity"/>
    <property type="evidence" value="ECO:0007669"/>
    <property type="project" value="InterPro"/>
</dbReference>
<keyword evidence="6" id="KW-1185">Reference proteome</keyword>
<sequence length="122" mass="14141">MAWDFTKDRPIYTQIAEQIKNQIFVGKRNLGDRLPPVRDLAMEAGVNPNTMQRALAQLEQEEIIYAERTNGRFITEDKTMLDKQKKETARLQMNDFLEKMAAIGYDRKATLQLLTTFTKDGE</sequence>
<dbReference type="GO" id="GO:0003677">
    <property type="term" value="F:DNA binding"/>
    <property type="evidence" value="ECO:0007669"/>
    <property type="project" value="UniProtKB-KW"/>
</dbReference>